<dbReference type="GO" id="GO:0050793">
    <property type="term" value="P:regulation of developmental process"/>
    <property type="evidence" value="ECO:0007669"/>
    <property type="project" value="UniProtKB-ARBA"/>
</dbReference>
<sequence length="771" mass="83955">MPIFKWDPRLTSEHAHEGTTSGEATGEASSERTPLNSPASDSPRSPLSSSGSGVVGLSVARGCRRHTMAAAPAPPAVAASRAARVGLLYDERMCAHATPDGEEHPENPERLRAIWRKLSAEGVASRCVVLKAKEAEDKYIASVHSQNHIKLMKEISSKKYDSSRNKIARKYNSIYFNKGSSESAVLAAGSVIEVAEKVAAGELSSAIALVRPPGHHAEHDEAMGFCLFNNVAVAANYLLNERPDLGIKKILIVDWDVHHGNGTQKMFYNDPRVLFFSVHRFDYGSFYPAEGDASHCFIGEEAGKGYNINVPWEHGKCGDADYIAAWDHVLLPVTEAFDPDIILVSAGFDAALGDPLGGCCITPNGYALLLTKLLGFAKGRIVMALEGGYNLRSIANSVSACAKVLLGDKFTFSSPEMQPFESTWRVIQAVRNELKTCWPVLSSKLPENLSLRIKPSPSELYASSDSEPDSEDVDELSGAVSSVNVIQFADDAISEHLSKMKLDEDNLAVKTASSCSTAEHHPTDSVQVDKGVSVVLSKRISDLSLAWRSDLSRIYVWYASFGSNMWKPRFLCYIQGGKVEGMSIPCCGSRDTSSPKGIMWKIVPHRLLFGRSSTPCWGTGGVAFLNPEINYNEKSYVCMYKITLEQFNDILFQENRLVLEDGTDGNVVYPDSPLIGSSEVEFMSTNKAIHLEPIKDSWYSNVLYLGDEDELPILTMTCPSSDIERYKSGELPLAPPSKTYAATLIKGLVEGEQLDADGAASYINAAAARGL</sequence>
<reference evidence="16" key="2">
    <citation type="submission" date="2015-07" db="EMBL/GenBank/DDBJ databases">
        <authorList>
            <person name="Noorani M."/>
        </authorList>
    </citation>
    <scope>NUCLEOTIDE SEQUENCE</scope>
    <source>
        <strain evidence="16">Yugu1</strain>
    </source>
</reference>
<dbReference type="GO" id="GO:0005737">
    <property type="term" value="C:cytoplasm"/>
    <property type="evidence" value="ECO:0007669"/>
    <property type="project" value="UniProtKB-ARBA"/>
</dbReference>
<dbReference type="InterPro" id="IPR000286">
    <property type="entry name" value="HDACs"/>
</dbReference>
<keyword evidence="9" id="KW-0156">Chromatin regulator</keyword>
<accession>A0A368Q7P5</accession>
<dbReference type="Gene3D" id="3.40.800.20">
    <property type="entry name" value="Histone deacetylase domain"/>
    <property type="match status" value="1"/>
</dbReference>
<evidence type="ECO:0000256" key="9">
    <source>
        <dbReference type="ARBA" id="ARBA00022853"/>
    </source>
</evidence>
<evidence type="ECO:0000256" key="6">
    <source>
        <dbReference type="ARBA" id="ARBA00022723"/>
    </source>
</evidence>
<evidence type="ECO:0000256" key="3">
    <source>
        <dbReference type="ARBA" id="ARBA00007738"/>
    </source>
</evidence>
<keyword evidence="8" id="KW-0862">Zinc</keyword>
<evidence type="ECO:0000256" key="5">
    <source>
        <dbReference type="ARBA" id="ARBA00022491"/>
    </source>
</evidence>
<dbReference type="FunFam" id="3.40.800.20:FF:000014">
    <property type="entry name" value="Histone deacetylase 15"/>
    <property type="match status" value="1"/>
</dbReference>
<dbReference type="STRING" id="4555.A0A368Q7P5"/>
<evidence type="ECO:0000256" key="11">
    <source>
        <dbReference type="ARBA" id="ARBA00023163"/>
    </source>
</evidence>
<dbReference type="OrthoDB" id="424012at2759"/>
<proteinExistence type="inferred from homology"/>
<comment type="cofactor">
    <cofactor evidence="1">
        <name>Zn(2+)</name>
        <dbReference type="ChEBI" id="CHEBI:29105"/>
    </cofactor>
</comment>
<dbReference type="AlphaFoldDB" id="A0A368Q7P5"/>
<dbReference type="GO" id="GO:0005634">
    <property type="term" value="C:nucleus"/>
    <property type="evidence" value="ECO:0007669"/>
    <property type="project" value="UniProtKB-SubCell"/>
</dbReference>
<dbReference type="PRINTS" id="PR01270">
    <property type="entry name" value="HDASUPER"/>
</dbReference>
<comment type="catalytic activity">
    <reaction evidence="13">
        <text>N(6)-acetyl-L-lysyl-[histone] + H2O = L-lysyl-[histone] + acetate</text>
        <dbReference type="Rhea" id="RHEA:58196"/>
        <dbReference type="Rhea" id="RHEA-COMP:9845"/>
        <dbReference type="Rhea" id="RHEA-COMP:11338"/>
        <dbReference type="ChEBI" id="CHEBI:15377"/>
        <dbReference type="ChEBI" id="CHEBI:29969"/>
        <dbReference type="ChEBI" id="CHEBI:30089"/>
        <dbReference type="ChEBI" id="CHEBI:61930"/>
        <dbReference type="EC" id="3.5.1.98"/>
    </reaction>
    <physiologicalReaction direction="left-to-right" evidence="13">
        <dbReference type="Rhea" id="RHEA:58197"/>
    </physiologicalReaction>
</comment>
<feature type="region of interest" description="Disordered" evidence="14">
    <location>
        <begin position="1"/>
        <end position="55"/>
    </location>
</feature>
<evidence type="ECO:0000259" key="15">
    <source>
        <dbReference type="Pfam" id="PF00850"/>
    </source>
</evidence>
<dbReference type="InterPro" id="IPR037138">
    <property type="entry name" value="His_deacetylse_dom_sf"/>
</dbReference>
<evidence type="ECO:0000256" key="8">
    <source>
        <dbReference type="ARBA" id="ARBA00022833"/>
    </source>
</evidence>
<dbReference type="SUPFAM" id="SSF52768">
    <property type="entry name" value="Arginase/deacetylase"/>
    <property type="match status" value="1"/>
</dbReference>
<dbReference type="PANTHER" id="PTHR10625">
    <property type="entry name" value="HISTONE DEACETYLASE HDAC1-RELATED"/>
    <property type="match status" value="1"/>
</dbReference>
<keyword evidence="11" id="KW-0804">Transcription</keyword>
<comment type="subcellular location">
    <subcellularLocation>
        <location evidence="2">Nucleus</location>
    </subcellularLocation>
</comment>
<evidence type="ECO:0000256" key="10">
    <source>
        <dbReference type="ARBA" id="ARBA00023015"/>
    </source>
</evidence>
<dbReference type="InterPro" id="IPR023801">
    <property type="entry name" value="His_deacetylse_dom"/>
</dbReference>
<dbReference type="EC" id="3.5.1.98" evidence="4"/>
<reference evidence="16" key="1">
    <citation type="journal article" date="2012" name="Nat. Biotechnol.">
        <title>Reference genome sequence of the model plant Setaria.</title>
        <authorList>
            <person name="Bennetzen J.L."/>
            <person name="Schmutz J."/>
            <person name="Wang H."/>
            <person name="Percifield R."/>
            <person name="Hawkins J."/>
            <person name="Pontaroli A.C."/>
            <person name="Estep M."/>
            <person name="Feng L."/>
            <person name="Vaughn J.N."/>
            <person name="Grimwood J."/>
            <person name="Jenkins J."/>
            <person name="Barry K."/>
            <person name="Lindquist E."/>
            <person name="Hellsten U."/>
            <person name="Deshpande S."/>
            <person name="Wang X."/>
            <person name="Wu X."/>
            <person name="Mitros T."/>
            <person name="Triplett J."/>
            <person name="Yang X."/>
            <person name="Ye C.Y."/>
            <person name="Mauro-Herrera M."/>
            <person name="Wang L."/>
            <person name="Li P."/>
            <person name="Sharma M."/>
            <person name="Sharma R."/>
            <person name="Ronald P.C."/>
            <person name="Panaud O."/>
            <person name="Kellogg E.A."/>
            <person name="Brutnell T.P."/>
            <person name="Doust A.N."/>
            <person name="Tuskan G.A."/>
            <person name="Rokhsar D."/>
            <person name="Devos K.M."/>
        </authorList>
    </citation>
    <scope>NUCLEOTIDE SEQUENCE [LARGE SCALE GENOMIC DNA]</scope>
    <source>
        <strain evidence="16">Yugu1</strain>
    </source>
</reference>
<evidence type="ECO:0000256" key="1">
    <source>
        <dbReference type="ARBA" id="ARBA00001947"/>
    </source>
</evidence>
<protein>
    <recommendedName>
        <fullName evidence="4">histone deacetylase</fullName>
        <ecNumber evidence="4">3.5.1.98</ecNumber>
    </recommendedName>
</protein>
<comment type="similarity">
    <text evidence="3">Belongs to the histone deacetylase family. HD type 2 subfamily.</text>
</comment>
<dbReference type="EMBL" id="CM003529">
    <property type="protein sequence ID" value="RCV13872.1"/>
    <property type="molecule type" value="Genomic_DNA"/>
</dbReference>
<gene>
    <name evidence="16" type="ORF">SETIT_2G381100v2</name>
</gene>
<name>A0A368Q7P5_SETIT</name>
<keyword evidence="7" id="KW-0378">Hydrolase</keyword>
<dbReference type="GO" id="GO:0141221">
    <property type="term" value="F:histone deacetylase activity, hydrolytic mechanism"/>
    <property type="evidence" value="ECO:0007669"/>
    <property type="project" value="UniProtKB-EC"/>
</dbReference>
<dbReference type="Gene3D" id="3.10.490.10">
    <property type="entry name" value="Gamma-glutamyl cyclotransferase-like"/>
    <property type="match status" value="1"/>
</dbReference>
<dbReference type="PANTHER" id="PTHR10625:SF25">
    <property type="entry name" value="HISTONE DEACETYLASE 18-RELATED"/>
    <property type="match status" value="1"/>
</dbReference>
<keyword evidence="5" id="KW-0678">Repressor</keyword>
<feature type="compositionally biased region" description="Low complexity" evidence="14">
    <location>
        <begin position="37"/>
        <end position="55"/>
    </location>
</feature>
<evidence type="ECO:0000256" key="7">
    <source>
        <dbReference type="ARBA" id="ARBA00022801"/>
    </source>
</evidence>
<evidence type="ECO:0000256" key="13">
    <source>
        <dbReference type="ARBA" id="ARBA00049416"/>
    </source>
</evidence>
<evidence type="ECO:0000256" key="14">
    <source>
        <dbReference type="SAM" id="MobiDB-lite"/>
    </source>
</evidence>
<evidence type="ECO:0000313" key="16">
    <source>
        <dbReference type="EMBL" id="RCV13872.1"/>
    </source>
</evidence>
<dbReference type="GO" id="GO:0046872">
    <property type="term" value="F:metal ion binding"/>
    <property type="evidence" value="ECO:0007669"/>
    <property type="project" value="UniProtKB-KW"/>
</dbReference>
<keyword evidence="6" id="KW-0479">Metal-binding</keyword>
<feature type="compositionally biased region" description="Basic and acidic residues" evidence="14">
    <location>
        <begin position="1"/>
        <end position="17"/>
    </location>
</feature>
<evidence type="ECO:0000256" key="12">
    <source>
        <dbReference type="ARBA" id="ARBA00023242"/>
    </source>
</evidence>
<keyword evidence="12" id="KW-0539">Nucleus</keyword>
<dbReference type="InterPro" id="IPR023696">
    <property type="entry name" value="Ureohydrolase_dom_sf"/>
</dbReference>
<feature type="compositionally biased region" description="Polar residues" evidence="14">
    <location>
        <begin position="18"/>
        <end position="36"/>
    </location>
</feature>
<evidence type="ECO:0000256" key="4">
    <source>
        <dbReference type="ARBA" id="ARBA00012111"/>
    </source>
</evidence>
<organism evidence="16">
    <name type="scientific">Setaria italica</name>
    <name type="common">Foxtail millet</name>
    <name type="synonym">Panicum italicum</name>
    <dbReference type="NCBI Taxonomy" id="4555"/>
    <lineage>
        <taxon>Eukaryota</taxon>
        <taxon>Viridiplantae</taxon>
        <taxon>Streptophyta</taxon>
        <taxon>Embryophyta</taxon>
        <taxon>Tracheophyta</taxon>
        <taxon>Spermatophyta</taxon>
        <taxon>Magnoliopsida</taxon>
        <taxon>Liliopsida</taxon>
        <taxon>Poales</taxon>
        <taxon>Poaceae</taxon>
        <taxon>PACMAD clade</taxon>
        <taxon>Panicoideae</taxon>
        <taxon>Panicodae</taxon>
        <taxon>Paniceae</taxon>
        <taxon>Cenchrinae</taxon>
        <taxon>Setaria</taxon>
    </lineage>
</organism>
<keyword evidence="10" id="KW-0805">Transcription regulation</keyword>
<dbReference type="Pfam" id="PF00850">
    <property type="entry name" value="Hist_deacetyl"/>
    <property type="match status" value="1"/>
</dbReference>
<evidence type="ECO:0000256" key="2">
    <source>
        <dbReference type="ARBA" id="ARBA00004123"/>
    </source>
</evidence>
<feature type="domain" description="Histone deacetylase" evidence="15">
    <location>
        <begin position="104"/>
        <end position="404"/>
    </location>
</feature>